<dbReference type="InterPro" id="IPR044992">
    <property type="entry name" value="ChyE-like"/>
</dbReference>
<comment type="caution">
    <text evidence="2">The sequence shown here is derived from an EMBL/GenBank/DDBJ whole genome shotgun (WGS) entry which is preliminary data.</text>
</comment>
<dbReference type="GO" id="GO:0005829">
    <property type="term" value="C:cytosol"/>
    <property type="evidence" value="ECO:0007669"/>
    <property type="project" value="TreeGrafter"/>
</dbReference>
<dbReference type="EMBL" id="VKAC01000011">
    <property type="protein sequence ID" value="TXR52936.1"/>
    <property type="molecule type" value="Genomic_DNA"/>
</dbReference>
<dbReference type="AlphaFoldDB" id="A0A5C8Z7V9"/>
<dbReference type="Gene3D" id="3.40.50.880">
    <property type="match status" value="1"/>
</dbReference>
<protein>
    <submittedName>
        <fullName evidence="2">Type 1 glutamine amidotransferase</fullName>
    </submittedName>
</protein>
<evidence type="ECO:0000259" key="1">
    <source>
        <dbReference type="Pfam" id="PF00117"/>
    </source>
</evidence>
<dbReference type="PROSITE" id="PS51273">
    <property type="entry name" value="GATASE_TYPE_1"/>
    <property type="match status" value="1"/>
</dbReference>
<organism evidence="2 3">
    <name type="scientific">Quadrisphaera setariae</name>
    <dbReference type="NCBI Taxonomy" id="2593304"/>
    <lineage>
        <taxon>Bacteria</taxon>
        <taxon>Bacillati</taxon>
        <taxon>Actinomycetota</taxon>
        <taxon>Actinomycetes</taxon>
        <taxon>Kineosporiales</taxon>
        <taxon>Kineosporiaceae</taxon>
        <taxon>Quadrisphaera</taxon>
    </lineage>
</organism>
<gene>
    <name evidence="2" type="ORF">FMM08_17780</name>
</gene>
<evidence type="ECO:0000313" key="2">
    <source>
        <dbReference type="EMBL" id="TXR52936.1"/>
    </source>
</evidence>
<dbReference type="Pfam" id="PF00117">
    <property type="entry name" value="GATase"/>
    <property type="match status" value="1"/>
</dbReference>
<dbReference type="InterPro" id="IPR017926">
    <property type="entry name" value="GATASE"/>
</dbReference>
<dbReference type="GO" id="GO:0016740">
    <property type="term" value="F:transferase activity"/>
    <property type="evidence" value="ECO:0007669"/>
    <property type="project" value="UniProtKB-KW"/>
</dbReference>
<reference evidence="2 3" key="1">
    <citation type="submission" date="2019-07" db="EMBL/GenBank/DDBJ databases">
        <title>Quadrisphaera sp. strain DD2A genome sequencing and assembly.</title>
        <authorList>
            <person name="Kim I."/>
        </authorList>
    </citation>
    <scope>NUCLEOTIDE SEQUENCE [LARGE SCALE GENOMIC DNA]</scope>
    <source>
        <strain evidence="2 3">DD2A</strain>
    </source>
</reference>
<dbReference type="PANTHER" id="PTHR42695:SF5">
    <property type="entry name" value="GLUTAMINE AMIDOTRANSFERASE YLR126C-RELATED"/>
    <property type="match status" value="1"/>
</dbReference>
<keyword evidence="2" id="KW-0315">Glutamine amidotransferase</keyword>
<dbReference type="Proteomes" id="UP000321234">
    <property type="component" value="Unassembled WGS sequence"/>
</dbReference>
<keyword evidence="2" id="KW-0808">Transferase</keyword>
<dbReference type="PANTHER" id="PTHR42695">
    <property type="entry name" value="GLUTAMINE AMIDOTRANSFERASE YLR126C-RELATED"/>
    <property type="match status" value="1"/>
</dbReference>
<dbReference type="SUPFAM" id="SSF52317">
    <property type="entry name" value="Class I glutamine amidotransferase-like"/>
    <property type="match status" value="1"/>
</dbReference>
<keyword evidence="3" id="KW-1185">Reference proteome</keyword>
<dbReference type="OrthoDB" id="5196541at2"/>
<dbReference type="InterPro" id="IPR029062">
    <property type="entry name" value="Class_I_gatase-like"/>
</dbReference>
<accession>A0A5C8Z7V9</accession>
<name>A0A5C8Z7V9_9ACTN</name>
<dbReference type="CDD" id="cd01741">
    <property type="entry name" value="GATase1_1"/>
    <property type="match status" value="1"/>
</dbReference>
<feature type="domain" description="Glutamine amidotransferase" evidence="1">
    <location>
        <begin position="72"/>
        <end position="213"/>
    </location>
</feature>
<proteinExistence type="predicted"/>
<sequence length="269" mass="27184">MEPVPGAGHPVRAAAAPPGAVSASHPVVLVVEHEAACGLGRLGPALTGARLDVRRPWAGDVLPTGRDALAGVDALVVLGGQVAAWDDDVAPWLPDTRALLARAASAGVAALGVCLGAQLLALATGGRVERGAAGPEAGLLPVGATAAGRDDALVGAVVEVFGERWEAPQAHGDAVTALPPDAELLASSDLYPVQALRVGERAWGVQYHPEVTPADLLGWLQDHHAELLAARGSSVAEQRAAVAEAEPALARLAAVHGRALLEAALEPSR</sequence>
<evidence type="ECO:0000313" key="3">
    <source>
        <dbReference type="Proteomes" id="UP000321234"/>
    </source>
</evidence>